<accession>A0A699QRE0</accession>
<name>A0A699QRE0_TANCI</name>
<sequence length="77" mass="8415">MILPNQSKPFILAPFLDQCHAIRVRSWPTNRIRGFVQLGKGQLHMGRSGRGHGYCSGGGEVHKNGWVRVGLFGGKGS</sequence>
<protein>
    <submittedName>
        <fullName evidence="1">Uncharacterized protein</fullName>
    </submittedName>
</protein>
<dbReference type="AlphaFoldDB" id="A0A699QRE0"/>
<gene>
    <name evidence="1" type="ORF">Tci_848468</name>
</gene>
<dbReference type="EMBL" id="BKCJ011056612">
    <property type="protein sequence ID" value="GFC76498.1"/>
    <property type="molecule type" value="Genomic_DNA"/>
</dbReference>
<proteinExistence type="predicted"/>
<evidence type="ECO:0000313" key="1">
    <source>
        <dbReference type="EMBL" id="GFC76498.1"/>
    </source>
</evidence>
<reference evidence="1" key="1">
    <citation type="journal article" date="2019" name="Sci. Rep.">
        <title>Draft genome of Tanacetum cinerariifolium, the natural source of mosquito coil.</title>
        <authorList>
            <person name="Yamashiro T."/>
            <person name="Shiraishi A."/>
            <person name="Satake H."/>
            <person name="Nakayama K."/>
        </authorList>
    </citation>
    <scope>NUCLEOTIDE SEQUENCE</scope>
</reference>
<organism evidence="1">
    <name type="scientific">Tanacetum cinerariifolium</name>
    <name type="common">Dalmatian daisy</name>
    <name type="synonym">Chrysanthemum cinerariifolium</name>
    <dbReference type="NCBI Taxonomy" id="118510"/>
    <lineage>
        <taxon>Eukaryota</taxon>
        <taxon>Viridiplantae</taxon>
        <taxon>Streptophyta</taxon>
        <taxon>Embryophyta</taxon>
        <taxon>Tracheophyta</taxon>
        <taxon>Spermatophyta</taxon>
        <taxon>Magnoliopsida</taxon>
        <taxon>eudicotyledons</taxon>
        <taxon>Gunneridae</taxon>
        <taxon>Pentapetalae</taxon>
        <taxon>asterids</taxon>
        <taxon>campanulids</taxon>
        <taxon>Asterales</taxon>
        <taxon>Asteraceae</taxon>
        <taxon>Asteroideae</taxon>
        <taxon>Anthemideae</taxon>
        <taxon>Anthemidinae</taxon>
        <taxon>Tanacetum</taxon>
    </lineage>
</organism>
<comment type="caution">
    <text evidence="1">The sequence shown here is derived from an EMBL/GenBank/DDBJ whole genome shotgun (WGS) entry which is preliminary data.</text>
</comment>